<feature type="compositionally biased region" description="Polar residues" evidence="3">
    <location>
        <begin position="989"/>
        <end position="998"/>
    </location>
</feature>
<evidence type="ECO:0000256" key="3">
    <source>
        <dbReference type="SAM" id="MobiDB-lite"/>
    </source>
</evidence>
<feature type="region of interest" description="Disordered" evidence="3">
    <location>
        <begin position="945"/>
        <end position="1007"/>
    </location>
</feature>
<feature type="region of interest" description="Disordered" evidence="3">
    <location>
        <begin position="176"/>
        <end position="195"/>
    </location>
</feature>
<reference evidence="6 7" key="1">
    <citation type="submission" date="2024-02" db="EMBL/GenBank/DDBJ databases">
        <authorList>
            <person name="Chen Y."/>
            <person name="Shah S."/>
            <person name="Dougan E. K."/>
            <person name="Thang M."/>
            <person name="Chan C."/>
        </authorList>
    </citation>
    <scope>NUCLEOTIDE SEQUENCE [LARGE SCALE GENOMIC DNA]</scope>
</reference>
<evidence type="ECO:0000259" key="5">
    <source>
        <dbReference type="Pfam" id="PF07727"/>
    </source>
</evidence>
<organism evidence="6 7">
    <name type="scientific">Durusdinium trenchii</name>
    <dbReference type="NCBI Taxonomy" id="1381693"/>
    <lineage>
        <taxon>Eukaryota</taxon>
        <taxon>Sar</taxon>
        <taxon>Alveolata</taxon>
        <taxon>Dinophyceae</taxon>
        <taxon>Suessiales</taxon>
        <taxon>Symbiodiniaceae</taxon>
        <taxon>Durusdinium</taxon>
    </lineage>
</organism>
<dbReference type="Gene3D" id="3.30.420.10">
    <property type="entry name" value="Ribonuclease H-like superfamily/Ribonuclease H"/>
    <property type="match status" value="1"/>
</dbReference>
<gene>
    <name evidence="6" type="ORF">SCF082_LOCUS22110</name>
</gene>
<sequence length="2964" mass="331761">MATYYDYEEEDLGDMEENLTEEELLEDGDPEVEDDPPLEDESEEEGAQWAASFYTASFAYTAFTFGCWVQQKLLPNRANFNVAFASTLLMAKDLAEAANDLCRKDKFDETRMANVGGAMKSFFQLTFETKDKGWTMRDVVDYIDKSASLLLRTNGEYDWKKMKQAVELLYPTVHVPSPSRTSTTSSGGKAQHGRGRTAHEVQQWSDWSMPDSSDPQLLEWMEYYDPVEAIAENFTSDSNDYAMAIPEPRARELHSCFSSHRENRQKLAQAVQARGYYVNGKGGKGKSGGKGKKGAPKGKGRGGGGSKGKARGMTLEELKKTTTCAACGQKGHWKGDGECRQSNITAHNDFDEEQEGDEWYGEWTEWDPAQWGWAEEETRVANVSNRSHSKSRQLRSRGSVDDEAFEAARNVSQIRSKVQKTGRSSSSSKVTSGDFFVTGLEYAKNVLEASKEHESFVSAGPEAVRAAREVVRPGQDFEQVGSVWQLLASKPDQEVDVDRLRVRQGYMVRKVELEIADADSDIELLPDHNLPRLTCSMQRRRATVDPSRSYLTIDTACENTVCGSSYLQFLTDKLKVDGLKPLVEPEFEQYCFGPGKPQVSQMRCSLPIGIAGYAAVIRTSVIHEEQLQGGKGPNLVPIEIDGSGHLVIAIDDYPKGGWPPGLTTILDEYPGGVFTATRQTGDDAIDPVQTDGKKSMCAVAASTSLNFIPNFIYEPNHDNMNNCFLKGPCSVHSDYWEYDVQRGVVLRYHRRPRDHLFHPLEVGDGPDPKSLQGRLFRFLKGNSVQDIDIFKMHRAPRRSKHRPAPLLQWCRLVNELVFMLKTAQAWVTSNLAIRELKHRAPALMGYAEAMVESEIAELQVQNLPATLPPSTTAARGQTHRVIQKSYPVDPKRCAHEVEHARRIGNAHGRFLECVACGTVKKALTDFYQMPITGEEVVVYPIHHGIRDRPGGKVSPATRDPPASSQSWAKCYSRLPPPASASAGPRKTSGRMNSGYSSKNPRDTVDLTGTDSETWETVGMDAESDNLWWQLHDQHPWITPLGTSSLAAYRRQSRHRPASSQDEKMDRWNPRLAIVEYPCTPWSILQRNVNFRDNPEALRRLQQADKPFLRLTKDIFDSQTRRGAHALSENPATADSQREPEIVELRNKHFETTSCMCRFGMEEDFGLHHTWDVSHHPRGVHYIDVDKDVTKWREPMDMSAEILARKAQEDLFIDPNTELYKKVSALVPWQIANIQISHLPKAKRIRPGLEKCHRCSVLLQHDETIIIETEHLPDAQAPRERFVTPVRYAIFILAMLLVTPKNRPQHSLYLFNLFPMMEKLWWTTCRVMEDQRLARQDYGAGECWFQGPPLRTEQKKLAPSIVRLHRNLGHPRQEDMVRALVQHGQMDPECITLAKRLKCATCERTRRPLPPRPTSLRATGSFNDKLCLDYIFIHDSQGEKHNYLHILKPNGGYNLFIHMPSRSPDDVWRVFQDAWASWAGFPRRVWIDQDGAFEGVFHESISKFSQVDTSAAEAHWQTGEIEAFNRAFRYAAERIIDERQLAGPEDMKNLGIITSAPMNDKIRACGASANQQLIRAQADMRISQYRVDHALRTAIHRKGRPGRLTYEPGELVAYWRNVKKKKGKILQPGWFRGTIVGPHRGTEEGGQNNYWVTSNGKLILVSKEQLRPTYGTERWRIDEPELQEFLDKDHDTFEDQIGDGPPDDAFIEDVNETEMVVPYNDDLEYTPSVHPGAEAEQDVPPPEPGEEAVPASSAAPSLGTDMSEHSAKRLKVGDQDEGQPHGFEVDPQLFDEAPRAALLTSRFVPEQEHEKFAIVPFLVLLTRKQQKALEKELPWTMIPVDERPMYHDALVKEWGTWCKYQAVMVLDLVASAYVLANVDPKRILDTRVLYKNKNAAYNWMPVKPKARIVCRGDRDPDLLTLRRDAPTLTRLGLMLICQLATSMDGWFMMNCDITGAFLQGDQGLAARKEPLFLKQPREGLPGLHPQQILLVVRGIFGLANSPRLFWRHLRDTLLQMGFRQSSLDKALFLYYKDHKLILAIGARVDDLIGTGEPGSADEILKLRETFDFGAWADDRTDKVLEYGGKQITRTANGEVKLTQEKFIQATSITPIPKWRTATPNAELSGTELTELRSAGGCLHWLVGQTRPDLAAGTSPYMSGTPTVDSLMNLNKLLKEAKSSETWGLTFKKIDLDKARILTFTDSSWANASELKSQAGYCVFLADEKAMTPEGGSASLLDWRSHRIKRQCRSTLAAETMAMDAGVDSGIFCRELLAEMLVEDYEPTTSGRLPPSFMPMHAVTDCRSLFDLLVKDGPPATTQEKRLVIDINGPKEAALEFDPAGEHLKDTFRWVATESQGRFQYVPGAWTAATRASVARAVHPRLLNLFTSDEVADWDDRTTVAAALRKIVGRHMRAKTPKAFLNFVVGCLVRETARTWLDDWSMIALLRGSPFAFLKDANDVLGAEVTDDAMLVRYKEGDSSVTRSKRVRSGTAALVSLRDAVSTALETCGNTHWATDVDFVALATELNLGFIIECLTEFVLPKGRATCGLVWMHGLGDDEEGWADMLEDNFRVPAACGSCKFVLPRAPRQPSSCNGGDVTTSWFDIADLPISRKSSAPYGCSLEEALSSCGRVHAAIDKLIAEGIPSERIMVGGFSQGGSMAMLSTLTYPKRLGGILVFSGICFFGDLLNKLAQAPHCKELQVFWGHGTRDEVLAADLQDEGPGVAMEGEMHGDTLLTYSSANCLGNAQTPGSDDVHRDGQEDTEGLPDSAAGHRWTIGATSFSAGTGLSVKNAIAPPRIMLARFRSGFQLHACRVAGNKLCSLADAVQTVETEALAQVGILYTDSQKSELERHSWACGVVAESVEHVALHVGRYGLIGESIFEVQQAQARHWPELAVVTCAMLQNLPYEAVEELLKLMRRPVIQVFLMRLLCTGAGNWKARRTFYDHVDLEAVLDQWEALNSLQWS</sequence>
<feature type="compositionally biased region" description="Basic residues" evidence="3">
    <location>
        <begin position="283"/>
        <end position="300"/>
    </location>
</feature>
<keyword evidence="2" id="KW-0378">Hydrolase</keyword>
<dbReference type="InterPro" id="IPR013103">
    <property type="entry name" value="RVT_2"/>
</dbReference>
<dbReference type="Proteomes" id="UP001642464">
    <property type="component" value="Unassembled WGS sequence"/>
</dbReference>
<dbReference type="InterPro" id="IPR029058">
    <property type="entry name" value="AB_hydrolase_fold"/>
</dbReference>
<dbReference type="InterPro" id="IPR036397">
    <property type="entry name" value="RNaseH_sf"/>
</dbReference>
<comment type="similarity">
    <text evidence="1">Belongs to the AB hydrolase superfamily. AB hydrolase 2 family.</text>
</comment>
<feature type="region of interest" description="Disordered" evidence="3">
    <location>
        <begin position="1721"/>
        <end position="1781"/>
    </location>
</feature>
<dbReference type="PANTHER" id="PTHR10655:SF17">
    <property type="entry name" value="LYSOPHOSPHOLIPASE-LIKE PROTEIN 1"/>
    <property type="match status" value="1"/>
</dbReference>
<evidence type="ECO:0000313" key="7">
    <source>
        <dbReference type="Proteomes" id="UP001642464"/>
    </source>
</evidence>
<feature type="region of interest" description="Disordered" evidence="3">
    <location>
        <begin position="1119"/>
        <end position="1138"/>
    </location>
</feature>
<dbReference type="Pfam" id="PF02230">
    <property type="entry name" value="Abhydrolase_2"/>
    <property type="match status" value="1"/>
</dbReference>
<dbReference type="PANTHER" id="PTHR10655">
    <property type="entry name" value="LYSOPHOSPHOLIPASE-RELATED"/>
    <property type="match status" value="1"/>
</dbReference>
<comment type="caution">
    <text evidence="6">The sequence shown here is derived from an EMBL/GenBank/DDBJ whole genome shotgun (WGS) entry which is preliminary data.</text>
</comment>
<dbReference type="Gene3D" id="3.40.50.1820">
    <property type="entry name" value="alpha/beta hydrolase"/>
    <property type="match status" value="1"/>
</dbReference>
<feature type="domain" description="Phospholipase/carboxylesterase/thioesterase" evidence="4">
    <location>
        <begin position="2539"/>
        <end position="2712"/>
    </location>
</feature>
<accession>A0ABP0LFI6</accession>
<feature type="compositionally biased region" description="Low complexity" evidence="3">
    <location>
        <begin position="1746"/>
        <end position="1756"/>
    </location>
</feature>
<proteinExistence type="inferred from homology"/>
<evidence type="ECO:0000313" key="6">
    <source>
        <dbReference type="EMBL" id="CAK9037354.1"/>
    </source>
</evidence>
<evidence type="ECO:0000256" key="1">
    <source>
        <dbReference type="ARBA" id="ARBA00006499"/>
    </source>
</evidence>
<feature type="region of interest" description="Disordered" evidence="3">
    <location>
        <begin position="2746"/>
        <end position="2768"/>
    </location>
</feature>
<feature type="compositionally biased region" description="Basic and acidic residues" evidence="3">
    <location>
        <begin position="1761"/>
        <end position="1773"/>
    </location>
</feature>
<evidence type="ECO:0000259" key="4">
    <source>
        <dbReference type="Pfam" id="PF02230"/>
    </source>
</evidence>
<dbReference type="SUPFAM" id="SSF53474">
    <property type="entry name" value="alpha/beta-Hydrolases"/>
    <property type="match status" value="1"/>
</dbReference>
<keyword evidence="7" id="KW-1185">Reference proteome</keyword>
<dbReference type="EMBL" id="CAXAMM010015858">
    <property type="protein sequence ID" value="CAK9037354.1"/>
    <property type="molecule type" value="Genomic_DNA"/>
</dbReference>
<protein>
    <submittedName>
        <fullName evidence="6">Probable carboxylesterase Os04g0669500</fullName>
    </submittedName>
</protein>
<feature type="region of interest" description="Disordered" evidence="3">
    <location>
        <begin position="278"/>
        <end position="312"/>
    </location>
</feature>
<feature type="domain" description="Reverse transcriptase Ty1/copia-type" evidence="5">
    <location>
        <begin position="1880"/>
        <end position="2103"/>
    </location>
</feature>
<evidence type="ECO:0000256" key="2">
    <source>
        <dbReference type="ARBA" id="ARBA00022801"/>
    </source>
</evidence>
<name>A0ABP0LFI6_9DINO</name>
<dbReference type="InterPro" id="IPR050565">
    <property type="entry name" value="LYPA1-2/EST-like"/>
</dbReference>
<feature type="compositionally biased region" description="Low complexity" evidence="3">
    <location>
        <begin position="176"/>
        <end position="186"/>
    </location>
</feature>
<dbReference type="InterPro" id="IPR003140">
    <property type="entry name" value="PLipase/COase/thioEstase"/>
</dbReference>
<feature type="region of interest" description="Disordered" evidence="3">
    <location>
        <begin position="1"/>
        <end position="45"/>
    </location>
</feature>
<dbReference type="Pfam" id="PF07727">
    <property type="entry name" value="RVT_2"/>
    <property type="match status" value="1"/>
</dbReference>